<dbReference type="InterPro" id="IPR001296">
    <property type="entry name" value="Glyco_trans_1"/>
</dbReference>
<dbReference type="HOGENOM" id="CLU_009583_5_2_9"/>
<sequence>MKILFVTNIPVPYRIDFYNELGKKVDLTVVFEAKGAADQGIKFNYNFDEIKNFKAIFLSDGNIKENKINWTIFKAIKGNYDKIVLTSYSYMTEMALLIYFKFKRVPYYLSSDGGIIKYKEQKLRKWYKTFLISGAKGYFSPSDMSDKYLEYYGAKKNVIYRYPFTSYKKKNQIEEIITDIEKEKIKTKLNIKEKYLVLGVGQFIYRKGWDLLLNAMEGISDEVALCLIGGKPTEEYKRIVAEKKLQHVYFMDFMKSEELSEYYKAADLFVLPTREDIWGLVINEAMNYGLPVITTTACVAGQELVQQEENGYLVDSEDLHIITELNCYIKKIIFSKGIREQLSNASLRAIKKYSIENMACSYHEHLREDN</sequence>
<keyword evidence="3" id="KW-1185">Reference proteome</keyword>
<dbReference type="Pfam" id="PF00534">
    <property type="entry name" value="Glycos_transf_1"/>
    <property type="match status" value="1"/>
</dbReference>
<dbReference type="KEGG" id="rob:CK5_28340"/>
<dbReference type="EMBL" id="FP929054">
    <property type="protein sequence ID" value="CBL24094.1"/>
    <property type="molecule type" value="Genomic_DNA"/>
</dbReference>
<dbReference type="PANTHER" id="PTHR45947">
    <property type="entry name" value="SULFOQUINOVOSYL TRANSFERASE SQD2"/>
    <property type="match status" value="1"/>
</dbReference>
<evidence type="ECO:0000313" key="3">
    <source>
        <dbReference type="Proteomes" id="UP000008955"/>
    </source>
</evidence>
<feature type="domain" description="Glycosyl transferase family 1" evidence="1">
    <location>
        <begin position="182"/>
        <end position="344"/>
    </location>
</feature>
<organism evidence="2 3">
    <name type="scientific">Blautia obeum A2-162</name>
    <dbReference type="NCBI Taxonomy" id="657314"/>
    <lineage>
        <taxon>Bacteria</taxon>
        <taxon>Bacillati</taxon>
        <taxon>Bacillota</taxon>
        <taxon>Clostridia</taxon>
        <taxon>Lachnospirales</taxon>
        <taxon>Lachnospiraceae</taxon>
        <taxon>Blautia</taxon>
    </lineage>
</organism>
<proteinExistence type="predicted"/>
<reference evidence="2 3" key="1">
    <citation type="submission" date="2010-03" db="EMBL/GenBank/DDBJ databases">
        <title>The genome sequence of Ruminococcus obeum A2-162.</title>
        <authorList>
            <consortium name="metaHIT consortium -- http://www.metahit.eu/"/>
            <person name="Pajon A."/>
            <person name="Turner K."/>
            <person name="Parkhill J."/>
            <person name="Duncan S."/>
            <person name="Flint H."/>
        </authorList>
    </citation>
    <scope>NUCLEOTIDE SEQUENCE [LARGE SCALE GENOMIC DNA]</scope>
    <source>
        <strain evidence="2 3">A2-162</strain>
    </source>
</reference>
<evidence type="ECO:0000313" key="2">
    <source>
        <dbReference type="EMBL" id="CBL24094.1"/>
    </source>
</evidence>
<dbReference type="CAZy" id="GT4">
    <property type="family name" value="Glycosyltransferase Family 4"/>
</dbReference>
<dbReference type="Gene3D" id="3.40.50.2000">
    <property type="entry name" value="Glycogen Phosphorylase B"/>
    <property type="match status" value="2"/>
</dbReference>
<gene>
    <name evidence="2" type="ORF">CK5_28340</name>
</gene>
<name>D4LTI6_9FIRM</name>
<protein>
    <submittedName>
        <fullName evidence="2">Glycosyltransferase</fullName>
    </submittedName>
</protein>
<evidence type="ECO:0000259" key="1">
    <source>
        <dbReference type="Pfam" id="PF00534"/>
    </source>
</evidence>
<dbReference type="GO" id="GO:0016757">
    <property type="term" value="F:glycosyltransferase activity"/>
    <property type="evidence" value="ECO:0007669"/>
    <property type="project" value="InterPro"/>
</dbReference>
<dbReference type="AlphaFoldDB" id="D4LTI6"/>
<dbReference type="InterPro" id="IPR050194">
    <property type="entry name" value="Glycosyltransferase_grp1"/>
</dbReference>
<keyword evidence="2" id="KW-0808">Transferase</keyword>
<dbReference type="Proteomes" id="UP000008955">
    <property type="component" value="Chromosome"/>
</dbReference>
<dbReference type="CDD" id="cd03801">
    <property type="entry name" value="GT4_PimA-like"/>
    <property type="match status" value="1"/>
</dbReference>
<reference evidence="2 3" key="2">
    <citation type="submission" date="2010-03" db="EMBL/GenBank/DDBJ databases">
        <authorList>
            <person name="Pajon A."/>
        </authorList>
    </citation>
    <scope>NUCLEOTIDE SEQUENCE [LARGE SCALE GENOMIC DNA]</scope>
    <source>
        <strain evidence="2 3">A2-162</strain>
    </source>
</reference>
<dbReference type="PANTHER" id="PTHR45947:SF3">
    <property type="entry name" value="SULFOQUINOVOSYL TRANSFERASE SQD2"/>
    <property type="match status" value="1"/>
</dbReference>
<dbReference type="SUPFAM" id="SSF53756">
    <property type="entry name" value="UDP-Glycosyltransferase/glycogen phosphorylase"/>
    <property type="match status" value="1"/>
</dbReference>
<accession>D4LTI6</accession>
<dbReference type="PATRIC" id="fig|657314.3.peg.2704"/>
<dbReference type="RefSeq" id="WP_015542855.1">
    <property type="nucleotide sequence ID" value="NC_021022.1"/>
</dbReference>